<gene>
    <name evidence="2" type="ORF">GPJ59_28885</name>
</gene>
<evidence type="ECO:0000259" key="1">
    <source>
        <dbReference type="Pfam" id="PF00144"/>
    </source>
</evidence>
<dbReference type="PANTHER" id="PTHR43319">
    <property type="entry name" value="BETA-LACTAMASE-RELATED"/>
    <property type="match status" value="1"/>
</dbReference>
<protein>
    <submittedName>
        <fullName evidence="2">Serine hydrolase</fullName>
    </submittedName>
</protein>
<dbReference type="GO" id="GO:0016787">
    <property type="term" value="F:hydrolase activity"/>
    <property type="evidence" value="ECO:0007669"/>
    <property type="project" value="UniProtKB-KW"/>
</dbReference>
<feature type="domain" description="Beta-lactamase-related" evidence="1">
    <location>
        <begin position="18"/>
        <end position="378"/>
    </location>
</feature>
<dbReference type="Pfam" id="PF00144">
    <property type="entry name" value="Beta-lactamase"/>
    <property type="match status" value="1"/>
</dbReference>
<keyword evidence="3" id="KW-1185">Reference proteome</keyword>
<name>A0ABS6ZDF2_9ACTN</name>
<dbReference type="PANTHER" id="PTHR43319:SF3">
    <property type="entry name" value="BETA-LACTAMASE-RELATED DOMAIN-CONTAINING PROTEIN"/>
    <property type="match status" value="1"/>
</dbReference>
<dbReference type="InterPro" id="IPR001466">
    <property type="entry name" value="Beta-lactam-related"/>
</dbReference>
<dbReference type="Proteomes" id="UP000812013">
    <property type="component" value="Unassembled WGS sequence"/>
</dbReference>
<accession>A0ABS6ZDF2</accession>
<keyword evidence="2" id="KW-0378">Hydrolase</keyword>
<dbReference type="InterPro" id="IPR052907">
    <property type="entry name" value="Beta-lactamase/esterase"/>
</dbReference>
<comment type="caution">
    <text evidence="2">The sequence shown here is derived from an EMBL/GenBank/DDBJ whole genome shotgun (WGS) entry which is preliminary data.</text>
</comment>
<sequence length="387" mass="40582">MDIQGVVAEGFEPVRDAFARNFEVLGDRGAAVTVYRDGRPVVDLWAGTADVDGSEPWTAGTAQIVRSATKGVAAAVVLLLQQQGLLDLDAPVGSYWPEYKTAGKEHTLVRHLLAHQAGVPALDRGLTPAEAADGASGPRTIAAQAPFWEPGTAHGYHAQTFSWLLSELVLRATGRTLGHIWAEEIAEPLGLDFWIGLPDTETHRVGRVGAVEPPESAGLLRTRPRRNVSEAYADPASLTRRAFAAIDPLPDENDPGYRAAELPASAGIGTARALARFYAATFGVVEDGARIFTPATTALAGKEFAAGPDRVLVVNTRFGPGYMLHGPASPLLSPASYGHPGRGGSLAFADPDAGIGFGYVTNALAKSVTADPRAQALVRALRGCLGG</sequence>
<organism evidence="2 3">
    <name type="scientific">Streptomyces bambusae</name>
    <dbReference type="NCBI Taxonomy" id="1550616"/>
    <lineage>
        <taxon>Bacteria</taxon>
        <taxon>Bacillati</taxon>
        <taxon>Actinomycetota</taxon>
        <taxon>Actinomycetes</taxon>
        <taxon>Kitasatosporales</taxon>
        <taxon>Streptomycetaceae</taxon>
        <taxon>Streptomyces</taxon>
    </lineage>
</organism>
<evidence type="ECO:0000313" key="2">
    <source>
        <dbReference type="EMBL" id="MBW5485779.1"/>
    </source>
</evidence>
<evidence type="ECO:0000313" key="3">
    <source>
        <dbReference type="Proteomes" id="UP000812013"/>
    </source>
</evidence>
<dbReference type="SUPFAM" id="SSF56601">
    <property type="entry name" value="beta-lactamase/transpeptidase-like"/>
    <property type="match status" value="1"/>
</dbReference>
<dbReference type="Gene3D" id="3.40.710.10">
    <property type="entry name" value="DD-peptidase/beta-lactamase superfamily"/>
    <property type="match status" value="1"/>
</dbReference>
<dbReference type="RefSeq" id="WP_219670658.1">
    <property type="nucleotide sequence ID" value="NZ_WTFF01000295.1"/>
</dbReference>
<reference evidence="2 3" key="1">
    <citation type="submission" date="2019-12" db="EMBL/GenBank/DDBJ databases">
        <title>Genome sequence of Streptomyces bambusae.</title>
        <authorList>
            <person name="Bansal K."/>
            <person name="Choksket S."/>
            <person name="Korpole S."/>
            <person name="Patil P.B."/>
        </authorList>
    </citation>
    <scope>NUCLEOTIDE SEQUENCE [LARGE SCALE GENOMIC DNA]</scope>
    <source>
        <strain evidence="2 3">SK60</strain>
    </source>
</reference>
<dbReference type="EMBL" id="WTFF01000295">
    <property type="protein sequence ID" value="MBW5485779.1"/>
    <property type="molecule type" value="Genomic_DNA"/>
</dbReference>
<proteinExistence type="predicted"/>
<dbReference type="InterPro" id="IPR012338">
    <property type="entry name" value="Beta-lactam/transpept-like"/>
</dbReference>